<dbReference type="Pfam" id="PF13439">
    <property type="entry name" value="Glyco_transf_4"/>
    <property type="match status" value="1"/>
</dbReference>
<organism evidence="3 4">
    <name type="scientific">Dankookia rubra</name>
    <dbReference type="NCBI Taxonomy" id="1442381"/>
    <lineage>
        <taxon>Bacteria</taxon>
        <taxon>Pseudomonadati</taxon>
        <taxon>Pseudomonadota</taxon>
        <taxon>Alphaproteobacteria</taxon>
        <taxon>Acetobacterales</taxon>
        <taxon>Roseomonadaceae</taxon>
        <taxon>Dankookia</taxon>
    </lineage>
</organism>
<dbReference type="CDD" id="cd03801">
    <property type="entry name" value="GT4_PimA-like"/>
    <property type="match status" value="1"/>
</dbReference>
<dbReference type="RefSeq" id="WP_133293366.1">
    <property type="nucleotide sequence ID" value="NZ_SMSJ01000248.1"/>
</dbReference>
<name>A0A4R5Q1C1_9PROT</name>
<dbReference type="PANTHER" id="PTHR45947:SF13">
    <property type="entry name" value="TRANSFERASE"/>
    <property type="match status" value="1"/>
</dbReference>
<dbReference type="Pfam" id="PF00534">
    <property type="entry name" value="Glycos_transf_1"/>
    <property type="match status" value="1"/>
</dbReference>
<feature type="domain" description="Glycosyl transferase family 1" evidence="1">
    <location>
        <begin position="212"/>
        <end position="361"/>
    </location>
</feature>
<dbReference type="InterPro" id="IPR050194">
    <property type="entry name" value="Glycosyltransferase_grp1"/>
</dbReference>
<gene>
    <name evidence="3" type="ORF">E2C06_36340</name>
</gene>
<dbReference type="Gene3D" id="3.40.50.2000">
    <property type="entry name" value="Glycogen Phosphorylase B"/>
    <property type="match status" value="2"/>
</dbReference>
<dbReference type="AlphaFoldDB" id="A0A4R5Q1C1"/>
<dbReference type="Proteomes" id="UP000295096">
    <property type="component" value="Unassembled WGS sequence"/>
</dbReference>
<accession>A0A4R5Q1C1</accession>
<feature type="domain" description="Glycosyltransferase subfamily 4-like N-terminal" evidence="2">
    <location>
        <begin position="54"/>
        <end position="202"/>
    </location>
</feature>
<evidence type="ECO:0000313" key="3">
    <source>
        <dbReference type="EMBL" id="TDH56476.1"/>
    </source>
</evidence>
<dbReference type="SUPFAM" id="SSF53756">
    <property type="entry name" value="UDP-Glycosyltransferase/glycogen phosphorylase"/>
    <property type="match status" value="1"/>
</dbReference>
<sequence>MKVLVAHNFYKQSGGEDLCVASEIAMLRQNGDEVIEYFLHNDAVDNMWKIEAAARTIWNPASFKKLRKLFRETQPDIAHFHNTFPLMSPAAYYAARAEGVGVVQTLHNFRLTCAGALLLRDGSICEDCLGSYAPWSGIWRKCYRGSHTASATVTTMLAAHRAAGTWQDAVDIYIALTEFGRHKFISAGLPHDRIMVKPNFLDQDPGLGSGGKGFGVYVGRLSHEKGIGTLLDAWRHLGGEIPLKIIGDGPMAAQVEAAASQNSSIKWLGQLSADLVYEYIGHAAFLIVPSICFEGFPRVIVEAFAKGTPVIASRMGAMAELIEEDYTGLFFRPGDGSDLASAARRILVGPTKLQQMRRSARMKFENDFTSDRNYEEIKKIYARVLDIQAGRETSSVS</sequence>
<reference evidence="3 4" key="1">
    <citation type="journal article" date="2016" name="J. Microbiol.">
        <title>Dankookia rubra gen. nov., sp. nov., an alphaproteobacterium isolated from sediment of a shallow stream.</title>
        <authorList>
            <person name="Kim W.H."/>
            <person name="Kim D.H."/>
            <person name="Kang K."/>
            <person name="Ahn T.Y."/>
        </authorList>
    </citation>
    <scope>NUCLEOTIDE SEQUENCE [LARGE SCALE GENOMIC DNA]</scope>
    <source>
        <strain evidence="3 4">JCM30602</strain>
    </source>
</reference>
<proteinExistence type="predicted"/>
<dbReference type="OrthoDB" id="5443996at2"/>
<dbReference type="EMBL" id="SMSJ01000248">
    <property type="protein sequence ID" value="TDH56476.1"/>
    <property type="molecule type" value="Genomic_DNA"/>
</dbReference>
<dbReference type="InterPro" id="IPR001296">
    <property type="entry name" value="Glyco_trans_1"/>
</dbReference>
<protein>
    <submittedName>
        <fullName evidence="3">Glycosyltransferase</fullName>
    </submittedName>
</protein>
<dbReference type="PANTHER" id="PTHR45947">
    <property type="entry name" value="SULFOQUINOVOSYL TRANSFERASE SQD2"/>
    <property type="match status" value="1"/>
</dbReference>
<keyword evidence="3" id="KW-0808">Transferase</keyword>
<evidence type="ECO:0000259" key="1">
    <source>
        <dbReference type="Pfam" id="PF00534"/>
    </source>
</evidence>
<evidence type="ECO:0000259" key="2">
    <source>
        <dbReference type="Pfam" id="PF13439"/>
    </source>
</evidence>
<dbReference type="GO" id="GO:0016757">
    <property type="term" value="F:glycosyltransferase activity"/>
    <property type="evidence" value="ECO:0007669"/>
    <property type="project" value="InterPro"/>
</dbReference>
<evidence type="ECO:0000313" key="4">
    <source>
        <dbReference type="Proteomes" id="UP000295096"/>
    </source>
</evidence>
<keyword evidence="4" id="KW-1185">Reference proteome</keyword>
<dbReference type="InterPro" id="IPR028098">
    <property type="entry name" value="Glyco_trans_4-like_N"/>
</dbReference>
<comment type="caution">
    <text evidence="3">The sequence shown here is derived from an EMBL/GenBank/DDBJ whole genome shotgun (WGS) entry which is preliminary data.</text>
</comment>